<protein>
    <recommendedName>
        <fullName evidence="10">Multiple RNA-binding domain-containing protein 1</fullName>
    </recommendedName>
</protein>
<feature type="domain" description="RRM" evidence="6">
    <location>
        <begin position="1163"/>
        <end position="1246"/>
    </location>
</feature>
<dbReference type="InterPro" id="IPR004148">
    <property type="entry name" value="BAR_dom"/>
</dbReference>
<evidence type="ECO:0000256" key="3">
    <source>
        <dbReference type="PROSITE-ProRule" id="PRU00192"/>
    </source>
</evidence>
<feature type="compositionally biased region" description="Low complexity" evidence="4">
    <location>
        <begin position="344"/>
        <end position="358"/>
    </location>
</feature>
<keyword evidence="9" id="KW-1185">Reference proteome</keyword>
<dbReference type="SUPFAM" id="SSF103657">
    <property type="entry name" value="BAR/IMD domain-like"/>
    <property type="match status" value="1"/>
</dbReference>
<feature type="compositionally biased region" description="Acidic residues" evidence="4">
    <location>
        <begin position="1374"/>
        <end position="1385"/>
    </location>
</feature>
<dbReference type="CDD" id="cd12317">
    <property type="entry name" value="RRM4_RBM19_RRM3_MRD1"/>
    <property type="match status" value="1"/>
</dbReference>
<dbReference type="SMART" id="SM00721">
    <property type="entry name" value="BAR"/>
    <property type="match status" value="1"/>
</dbReference>
<feature type="compositionally biased region" description="Basic and acidic residues" evidence="4">
    <location>
        <begin position="795"/>
        <end position="810"/>
    </location>
</feature>
<dbReference type="PRINTS" id="PR00452">
    <property type="entry name" value="SH3DOMAIN"/>
</dbReference>
<dbReference type="SMART" id="SM00326">
    <property type="entry name" value="SH3"/>
    <property type="match status" value="1"/>
</dbReference>
<dbReference type="Gene3D" id="1.20.1270.60">
    <property type="entry name" value="Arfaptin homology (AH) domain/BAR domain"/>
    <property type="match status" value="1"/>
</dbReference>
<feature type="compositionally biased region" description="Polar residues" evidence="4">
    <location>
        <begin position="329"/>
        <end position="343"/>
    </location>
</feature>
<keyword evidence="1 3" id="KW-0728">SH3 domain</keyword>
<dbReference type="InterPro" id="IPR036028">
    <property type="entry name" value="SH3-like_dom_sf"/>
</dbReference>
<dbReference type="SMART" id="SM00360">
    <property type="entry name" value="RRM"/>
    <property type="match status" value="5"/>
</dbReference>
<dbReference type="Pfam" id="PF03114">
    <property type="entry name" value="BAR"/>
    <property type="match status" value="1"/>
</dbReference>
<dbReference type="PROSITE" id="PS50002">
    <property type="entry name" value="SH3"/>
    <property type="match status" value="1"/>
</dbReference>
<feature type="region of interest" description="Disordered" evidence="4">
    <location>
        <begin position="283"/>
        <end position="409"/>
    </location>
</feature>
<evidence type="ECO:0000256" key="4">
    <source>
        <dbReference type="SAM" id="MobiDB-lite"/>
    </source>
</evidence>
<dbReference type="Pfam" id="PF00018">
    <property type="entry name" value="SH3_1"/>
    <property type="match status" value="1"/>
</dbReference>
<dbReference type="InterPro" id="IPR046982">
    <property type="entry name" value="BIN3/RVS161-like"/>
</dbReference>
<dbReference type="Pfam" id="PF00076">
    <property type="entry name" value="RRM_1"/>
    <property type="match status" value="5"/>
</dbReference>
<dbReference type="InterPro" id="IPR001452">
    <property type="entry name" value="SH3_domain"/>
</dbReference>
<proteinExistence type="predicted"/>
<comment type="caution">
    <text evidence="8">The sequence shown here is derived from an EMBL/GenBank/DDBJ whole genome shotgun (WGS) entry which is preliminary data.</text>
</comment>
<feature type="domain" description="RRM" evidence="6">
    <location>
        <begin position="1265"/>
        <end position="1342"/>
    </location>
</feature>
<dbReference type="SUPFAM" id="SSF54928">
    <property type="entry name" value="RNA-binding domain, RBD"/>
    <property type="match status" value="3"/>
</dbReference>
<dbReference type="CDD" id="cd12320">
    <property type="entry name" value="RRM6_RBM19_RRM5_MRD1"/>
    <property type="match status" value="1"/>
</dbReference>
<feature type="domain" description="BAR" evidence="7">
    <location>
        <begin position="17"/>
        <end position="271"/>
    </location>
</feature>
<dbReference type="PANTHER" id="PTHR47174:SF1">
    <property type="entry name" value="REDUCED VIABILITY UPON STARVATION PROTEIN 167"/>
    <property type="match status" value="1"/>
</dbReference>
<dbReference type="EMBL" id="JAAAIM010000006">
    <property type="protein sequence ID" value="KAG0298609.1"/>
    <property type="molecule type" value="Genomic_DNA"/>
</dbReference>
<dbReference type="Proteomes" id="UP001194696">
    <property type="component" value="Unassembled WGS sequence"/>
</dbReference>
<feature type="region of interest" description="Disordered" evidence="4">
    <location>
        <begin position="783"/>
        <end position="827"/>
    </location>
</feature>
<evidence type="ECO:0000313" key="9">
    <source>
        <dbReference type="Proteomes" id="UP001194696"/>
    </source>
</evidence>
<dbReference type="PROSITE" id="PS50102">
    <property type="entry name" value="RRM"/>
    <property type="match status" value="5"/>
</dbReference>
<dbReference type="InterPro" id="IPR000504">
    <property type="entry name" value="RRM_dom"/>
</dbReference>
<evidence type="ECO:0000259" key="7">
    <source>
        <dbReference type="PROSITE" id="PS51021"/>
    </source>
</evidence>
<dbReference type="InterPro" id="IPR012677">
    <property type="entry name" value="Nucleotide-bd_a/b_plait_sf"/>
</dbReference>
<sequence length="1385" mass="153483">MSWKGLTKAVSRLPHTLGTKTGIRDATTDHEFKDMNNTFTASEKSTTLLITEVCKYRDSVTALLNHQAEFGIILAEIYDPSLGVPSGEVTPRRVQTAPESVQAVDDFQAVMREIRDLLLPEVDKLEATVVRPLTEMQTLMKMIRKTIIKRDHKLVDYDRYRISLKKLQDKKDRKLSDEKEIFKLESLLEVATADYEGLNNLLKEELPGYFWLRTQLMEPIFHSFYYLQLRIYNILLDRIDPLSKSGYYDLTMDVLQGYEARKDDITPTLESVEIITKRSVATPYQSKYGRPGHDTSPNGSAPGTPRQYGAPAVSGAGNYSPPAPPATKPWQSATTAPKPWQQQAGGLAAASASPPIAAKSWQAAGPGNGASPPPVAAAKPWQTAATPKPWQAARTNQEASPPPAYSSPQAIPAAAVAPAAAPAARGGPNVHVHLSPFSTGIAGAVAATAASAAYQHGKTTLANKKPPPPVPKRLGVKMVVALYDYDAQQSGDLSFKKDDRIEIVERTASTEDWWTGKSRLIIKNLPKHLTDERFREHFSSVGEVTDAKLMKSSFGNSRRFGFIGYKTDKDARAALAHFNNTFIDTSKIIVEKAKEIGDDSLPRAWSQHTIGTSAHARKVGIERQKREVAEATLKTRRENEADAEMRRKKEHLAKLYQAENDPKLREYLEVMQPRATTKTWANDDAVELNTEKVGHGRENNRTKARAQVVALKNRKPGGEGMMVTQTKITFEDSDDELYDNLPIAKAGAKEEESPDIEMSEAPTEDSLVNDSGVSDLDWLKSRMAKPADAAPAADEEAKSGDEKEGEKSDTEATPAPAPKIAQEPPNRPVIISAEEEEETTKNLIADTGRLFVRNLPYTCTEDDLRKLFEKFGPLSEVHMPISKDTKKPKGYAYVLYLLPEHAIKAFSAMDKKFFMGRLLHILASKEKPQPKEDEDNPLGPGGRPLSIKKQRELKKKGQSGMDFNWNSLYMNSDAIAASIADRLNVSKADILNPDADNMGVRLAVAETQIIMETKKFLEEEGINVDSFGKKERSDTVILVKNIPFNTTEQELQDMFGSHGDLGRVLMPPAKTIAIVEFLQPSEARSAFSHLAYRRFKDTILYLEKAPVGVFSTKYDPEMKNKKAEKKASDEVEEALSKKITSTQLMDTTTTAEGSQDADNLEGATLFIKNINFKTTDEGLRKAFASVDGIKSTLIRYKPDPKTPGKTLSMGFGFAEFVSKDKAVTAMKAMNGFVLDGSKLEIKFSDRSASKGDSKKSRVAPKDHGTKLLIRNIPFEATKKDIQGLFSSFGQLKSVRIPKKMSGGHRGFAFLDFMTKQEAKNVYENVASTHLLGRHLVVEWAEEDSNLDVLREKTGRQFRKDDGHGSGKRRKIDLDGDDDDLMMEDD</sequence>
<feature type="region of interest" description="Disordered" evidence="4">
    <location>
        <begin position="746"/>
        <end position="771"/>
    </location>
</feature>
<evidence type="ECO:0008006" key="10">
    <source>
        <dbReference type="Google" id="ProtNLM"/>
    </source>
</evidence>
<feature type="region of interest" description="Disordered" evidence="4">
    <location>
        <begin position="1356"/>
        <end position="1385"/>
    </location>
</feature>
<accession>A0ABQ7KFY6</accession>
<feature type="domain" description="RRM" evidence="6">
    <location>
        <begin position="518"/>
        <end position="595"/>
    </location>
</feature>
<name>A0ABQ7KFY6_9FUNG</name>
<evidence type="ECO:0000256" key="1">
    <source>
        <dbReference type="ARBA" id="ARBA00022443"/>
    </source>
</evidence>
<gene>
    <name evidence="8" type="ORF">BGZ96_009683</name>
</gene>
<feature type="domain" description="RRM" evidence="6">
    <location>
        <begin position="1035"/>
        <end position="1107"/>
    </location>
</feature>
<evidence type="ECO:0000259" key="5">
    <source>
        <dbReference type="PROSITE" id="PS50002"/>
    </source>
</evidence>
<reference evidence="8 9" key="1">
    <citation type="journal article" date="2020" name="Fungal Divers.">
        <title>Resolving the Mortierellaceae phylogeny through synthesis of multi-gene phylogenetics and phylogenomics.</title>
        <authorList>
            <person name="Vandepol N."/>
            <person name="Liber J."/>
            <person name="Desiro A."/>
            <person name="Na H."/>
            <person name="Kennedy M."/>
            <person name="Barry K."/>
            <person name="Grigoriev I.V."/>
            <person name="Miller A.N."/>
            <person name="O'Donnell K."/>
            <person name="Stajich J.E."/>
            <person name="Bonito G."/>
        </authorList>
    </citation>
    <scope>NUCLEOTIDE SEQUENCE [LARGE SCALE GENOMIC DNA]</scope>
    <source>
        <strain evidence="8 9">AD045</strain>
    </source>
</reference>
<evidence type="ECO:0000313" key="8">
    <source>
        <dbReference type="EMBL" id="KAG0298609.1"/>
    </source>
</evidence>
<dbReference type="InterPro" id="IPR035979">
    <property type="entry name" value="RBD_domain_sf"/>
</dbReference>
<evidence type="ECO:0000259" key="6">
    <source>
        <dbReference type="PROSITE" id="PS50102"/>
    </source>
</evidence>
<keyword evidence="2" id="KW-0694">RNA-binding</keyword>
<dbReference type="Gene3D" id="3.30.70.330">
    <property type="match status" value="5"/>
</dbReference>
<dbReference type="CDD" id="cd07599">
    <property type="entry name" value="BAR_Rvs167p"/>
    <property type="match status" value="1"/>
</dbReference>
<dbReference type="Gene3D" id="2.30.30.40">
    <property type="entry name" value="SH3 Domains"/>
    <property type="match status" value="1"/>
</dbReference>
<dbReference type="PROSITE" id="PS51021">
    <property type="entry name" value="BAR"/>
    <property type="match status" value="1"/>
</dbReference>
<feature type="region of interest" description="Disordered" evidence="4">
    <location>
        <begin position="925"/>
        <end position="950"/>
    </location>
</feature>
<dbReference type="SUPFAM" id="SSF50044">
    <property type="entry name" value="SH3-domain"/>
    <property type="match status" value="1"/>
</dbReference>
<feature type="domain" description="SH3" evidence="5">
    <location>
        <begin position="474"/>
        <end position="546"/>
    </location>
</feature>
<dbReference type="InterPro" id="IPR027267">
    <property type="entry name" value="AH/BAR_dom_sf"/>
</dbReference>
<dbReference type="PANTHER" id="PTHR47174">
    <property type="entry name" value="BRIDGING INTEGRATOR 3"/>
    <property type="match status" value="1"/>
</dbReference>
<dbReference type="CDD" id="cd12565">
    <property type="entry name" value="RRM1_MRD1"/>
    <property type="match status" value="1"/>
</dbReference>
<evidence type="ECO:0000256" key="2">
    <source>
        <dbReference type="PROSITE-ProRule" id="PRU00176"/>
    </source>
</evidence>
<feature type="domain" description="RRM" evidence="6">
    <location>
        <begin position="848"/>
        <end position="926"/>
    </location>
</feature>
<organism evidence="8 9">
    <name type="scientific">Linnemannia gamsii</name>
    <dbReference type="NCBI Taxonomy" id="64522"/>
    <lineage>
        <taxon>Eukaryota</taxon>
        <taxon>Fungi</taxon>
        <taxon>Fungi incertae sedis</taxon>
        <taxon>Mucoromycota</taxon>
        <taxon>Mortierellomycotina</taxon>
        <taxon>Mortierellomycetes</taxon>
        <taxon>Mortierellales</taxon>
        <taxon>Mortierellaceae</taxon>
        <taxon>Linnemannia</taxon>
    </lineage>
</organism>